<evidence type="ECO:0000256" key="2">
    <source>
        <dbReference type="ARBA" id="ARBA00008697"/>
    </source>
</evidence>
<proteinExistence type="inferred from homology"/>
<evidence type="ECO:0000313" key="14">
    <source>
        <dbReference type="Proteomes" id="UP000198935"/>
    </source>
</evidence>
<feature type="transmembrane region" description="Helical" evidence="11">
    <location>
        <begin position="314"/>
        <end position="339"/>
    </location>
</feature>
<protein>
    <recommendedName>
        <fullName evidence="4">Putative hemin transport system permease protein HrtB</fullName>
    </recommendedName>
</protein>
<dbReference type="EMBL" id="FNPI01000011">
    <property type="protein sequence ID" value="SDZ38149.1"/>
    <property type="molecule type" value="Genomic_DNA"/>
</dbReference>
<reference evidence="14" key="1">
    <citation type="submission" date="2016-10" db="EMBL/GenBank/DDBJ databases">
        <authorList>
            <person name="Varghese N."/>
            <person name="Submissions S."/>
        </authorList>
    </citation>
    <scope>NUCLEOTIDE SEQUENCE [LARGE SCALE GENOMIC DNA]</scope>
    <source>
        <strain evidence="14">SP</strain>
    </source>
</reference>
<dbReference type="PANTHER" id="PTHR43738">
    <property type="entry name" value="ABC TRANSPORTER, MEMBRANE PROTEIN"/>
    <property type="match status" value="1"/>
</dbReference>
<keyword evidence="5" id="KW-0813">Transport</keyword>
<dbReference type="InterPro" id="IPR051125">
    <property type="entry name" value="ABC-4/HrtB_transporter"/>
</dbReference>
<keyword evidence="9 11" id="KW-0472">Membrane</keyword>
<feature type="domain" description="ABC3 transporter permease C-terminal" evidence="12">
    <location>
        <begin position="235"/>
        <end position="345"/>
    </location>
</feature>
<organism evidence="13 14">
    <name type="scientific">Evansella caseinilytica</name>
    <dbReference type="NCBI Taxonomy" id="1503961"/>
    <lineage>
        <taxon>Bacteria</taxon>
        <taxon>Bacillati</taxon>
        <taxon>Bacillota</taxon>
        <taxon>Bacilli</taxon>
        <taxon>Bacillales</taxon>
        <taxon>Bacillaceae</taxon>
        <taxon>Evansella</taxon>
    </lineage>
</organism>
<feature type="transmembrane region" description="Helical" evidence="11">
    <location>
        <begin position="15"/>
        <end position="36"/>
    </location>
</feature>
<feature type="transmembrane region" description="Helical" evidence="11">
    <location>
        <begin position="275"/>
        <end position="302"/>
    </location>
</feature>
<comment type="similarity">
    <text evidence="2">Belongs to the ABC-4 integral membrane protein family. HrtB subfamily.</text>
</comment>
<evidence type="ECO:0000256" key="5">
    <source>
        <dbReference type="ARBA" id="ARBA00022448"/>
    </source>
</evidence>
<dbReference type="InterPro" id="IPR003838">
    <property type="entry name" value="ABC3_permease_C"/>
</dbReference>
<keyword evidence="6" id="KW-1003">Cell membrane</keyword>
<evidence type="ECO:0000256" key="4">
    <source>
        <dbReference type="ARBA" id="ARBA00016962"/>
    </source>
</evidence>
<dbReference type="Proteomes" id="UP000198935">
    <property type="component" value="Unassembled WGS sequence"/>
</dbReference>
<dbReference type="PANTHER" id="PTHR43738:SF1">
    <property type="entry name" value="HEMIN TRANSPORT SYSTEM PERMEASE PROTEIN HRTB-RELATED"/>
    <property type="match status" value="1"/>
</dbReference>
<name>A0A1H3SM07_9BACI</name>
<dbReference type="STRING" id="1503961.SAMN05421736_11165"/>
<gene>
    <name evidence="13" type="ORF">SAMN05421736_11165</name>
</gene>
<evidence type="ECO:0000256" key="8">
    <source>
        <dbReference type="ARBA" id="ARBA00022989"/>
    </source>
</evidence>
<dbReference type="GO" id="GO:0005886">
    <property type="term" value="C:plasma membrane"/>
    <property type="evidence" value="ECO:0007669"/>
    <property type="project" value="UniProtKB-SubCell"/>
</dbReference>
<evidence type="ECO:0000256" key="10">
    <source>
        <dbReference type="ARBA" id="ARBA00024973"/>
    </source>
</evidence>
<evidence type="ECO:0000256" key="9">
    <source>
        <dbReference type="ARBA" id="ARBA00023136"/>
    </source>
</evidence>
<keyword evidence="7 11" id="KW-0812">Transmembrane</keyword>
<keyword evidence="14" id="KW-1185">Reference proteome</keyword>
<comment type="subunit">
    <text evidence="3">The complex is composed of two ATP-binding proteins (HrtA), two transmembrane proteins (HrtB) and a solute-binding protein.</text>
</comment>
<evidence type="ECO:0000256" key="1">
    <source>
        <dbReference type="ARBA" id="ARBA00004651"/>
    </source>
</evidence>
<evidence type="ECO:0000313" key="13">
    <source>
        <dbReference type="EMBL" id="SDZ38149.1"/>
    </source>
</evidence>
<evidence type="ECO:0000256" key="3">
    <source>
        <dbReference type="ARBA" id="ARBA00011131"/>
    </source>
</evidence>
<dbReference type="AlphaFoldDB" id="A0A1H3SM07"/>
<dbReference type="OrthoDB" id="384327at2"/>
<comment type="function">
    <text evidence="10">Part of the ABC transporter complex hrt involved in hemin import. Responsible for the translocation of the substrate across the membrane.</text>
</comment>
<sequence>MFLALKEVGQSKIRYTLISLIMIAILFLVFFITGLANGLSFADSSSLQNLKTDYIVTNEEADGAVINSTLSEDQLKTIEEQLNQQSTPFSLTISAVEDKQGKEVNVAYFSVDTEKYSDIEIIEGKNISELTGNEVIINENIKNHGYELNDIIVDKISDTPMKIAGFSKNQTYTFLPVIYADFDLGMSNIYGDEPSYNAVLYTGEKVDISGFDTLTKNEAVKSIPGYTETQGSLMMMVVFLFIISAFVSTVFFFIITIQKLNQFGILKAVGADTKYIAKSIFIQVILLTTIGLSLSGLAIYGITQLLPGEMPFKISPTLMLGTAGLFLVLNLLGSLLSVYKVAKIDALEAIGRVE</sequence>
<feature type="transmembrane region" description="Helical" evidence="11">
    <location>
        <begin position="233"/>
        <end position="255"/>
    </location>
</feature>
<evidence type="ECO:0000256" key="7">
    <source>
        <dbReference type="ARBA" id="ARBA00022692"/>
    </source>
</evidence>
<comment type="subcellular location">
    <subcellularLocation>
        <location evidence="1">Cell membrane</location>
        <topology evidence="1">Multi-pass membrane protein</topology>
    </subcellularLocation>
</comment>
<keyword evidence="8 11" id="KW-1133">Transmembrane helix</keyword>
<accession>A0A1H3SM07</accession>
<evidence type="ECO:0000256" key="6">
    <source>
        <dbReference type="ARBA" id="ARBA00022475"/>
    </source>
</evidence>
<evidence type="ECO:0000256" key="11">
    <source>
        <dbReference type="SAM" id="Phobius"/>
    </source>
</evidence>
<dbReference type="Pfam" id="PF02687">
    <property type="entry name" value="FtsX"/>
    <property type="match status" value="1"/>
</dbReference>
<evidence type="ECO:0000259" key="12">
    <source>
        <dbReference type="Pfam" id="PF02687"/>
    </source>
</evidence>